<evidence type="ECO:0000313" key="2">
    <source>
        <dbReference type="Proteomes" id="UP001432202"/>
    </source>
</evidence>
<gene>
    <name evidence="1" type="ORF">V6M85_09680</name>
</gene>
<evidence type="ECO:0000313" key="1">
    <source>
        <dbReference type="EMBL" id="WWQ59742.1"/>
    </source>
</evidence>
<dbReference type="Proteomes" id="UP001432202">
    <property type="component" value="Chromosome"/>
</dbReference>
<dbReference type="AlphaFoldDB" id="A0AAX4KZ97"/>
<proteinExistence type="predicted"/>
<keyword evidence="2" id="KW-1185">Reference proteome</keyword>
<name>A0AAX4KZ97_9CREN</name>
<dbReference type="EMBL" id="CP146016">
    <property type="protein sequence ID" value="WWQ59742.1"/>
    <property type="molecule type" value="Genomic_DNA"/>
</dbReference>
<organism evidence="1 2">
    <name type="scientific">Sulfolobus tengchongensis</name>
    <dbReference type="NCBI Taxonomy" id="207809"/>
    <lineage>
        <taxon>Archaea</taxon>
        <taxon>Thermoproteota</taxon>
        <taxon>Thermoprotei</taxon>
        <taxon>Sulfolobales</taxon>
        <taxon>Sulfolobaceae</taxon>
        <taxon>Sulfolobus</taxon>
    </lineage>
</organism>
<protein>
    <submittedName>
        <fullName evidence="1">Uncharacterized protein</fullName>
    </submittedName>
</protein>
<accession>A0AAX4KZ97</accession>
<sequence>MELPADVKNNLSSGVCLICCNDSVVCMSDDYPKSSNVETLFEIDREGKDVIFRHVIMDDPSNPLTVEYAVDADFVERISRKKSLSIFFVDESFNKEIEIRITFSDDEIRIMRREIGLGT</sequence>
<reference evidence="1 2" key="1">
    <citation type="submission" date="2024-02" db="EMBL/GenBank/DDBJ databases">
        <title>STSV induces naive adaptation in Sulfolobus.</title>
        <authorList>
            <person name="Xiang X."/>
            <person name="Song M."/>
        </authorList>
    </citation>
    <scope>NUCLEOTIDE SEQUENCE [LARGE SCALE GENOMIC DNA]</scope>
    <source>
        <strain evidence="1 2">RT2</strain>
    </source>
</reference>